<sequence length="151" mass="17822">MSSNLLRNDILEEIKNIDHDTIYIQTTSFTHTPTNPTNCKSSIIEINVIDREEARNRFYYELLELDRFVTCFRAAFSELSPSEHQIIHLCYMSVLYDEDYEIASFLDLDFRQFQAAKKKALYNLYSALISPIEKKNHYEYTFTLGDQKIVL</sequence>
<evidence type="ECO:0000313" key="1">
    <source>
        <dbReference type="EMBL" id="OIJ22012.1"/>
    </source>
</evidence>
<reference evidence="1 2" key="1">
    <citation type="submission" date="2016-10" db="EMBL/GenBank/DDBJ databases">
        <title>Draft genome sequences of four alkaliphilic bacteria belonging to the Anaerobacillus genus.</title>
        <authorList>
            <person name="Bassil N.M."/>
            <person name="Lloyd J.R."/>
        </authorList>
    </citation>
    <scope>NUCLEOTIDE SEQUENCE [LARGE SCALE GENOMIC DNA]</scope>
    <source>
        <strain evidence="1 2">DSM 22531</strain>
    </source>
</reference>
<dbReference type="STRING" id="472963.BKP45_04870"/>
<dbReference type="AlphaFoldDB" id="A0A1S2MB77"/>
<comment type="caution">
    <text evidence="1">The sequence shown here is derived from an EMBL/GenBank/DDBJ whole genome shotgun (WGS) entry which is preliminary data.</text>
</comment>
<keyword evidence="2" id="KW-1185">Reference proteome</keyword>
<protein>
    <recommendedName>
        <fullName evidence="3">ArpU family transcriptional regulator</fullName>
    </recommendedName>
</protein>
<accession>A0A1S2MB77</accession>
<organism evidence="1 2">
    <name type="scientific">Anaerobacillus alkalidiazotrophicus</name>
    <dbReference type="NCBI Taxonomy" id="472963"/>
    <lineage>
        <taxon>Bacteria</taxon>
        <taxon>Bacillati</taxon>
        <taxon>Bacillota</taxon>
        <taxon>Bacilli</taxon>
        <taxon>Bacillales</taxon>
        <taxon>Bacillaceae</taxon>
        <taxon>Anaerobacillus</taxon>
    </lineage>
</organism>
<proteinExistence type="predicted"/>
<name>A0A1S2MB77_9BACI</name>
<gene>
    <name evidence="1" type="ORF">BKP45_04870</name>
</gene>
<evidence type="ECO:0000313" key="2">
    <source>
        <dbReference type="Proteomes" id="UP000180057"/>
    </source>
</evidence>
<dbReference type="EMBL" id="MLQS01000001">
    <property type="protein sequence ID" value="OIJ22012.1"/>
    <property type="molecule type" value="Genomic_DNA"/>
</dbReference>
<evidence type="ECO:0008006" key="3">
    <source>
        <dbReference type="Google" id="ProtNLM"/>
    </source>
</evidence>
<dbReference type="Proteomes" id="UP000180057">
    <property type="component" value="Unassembled WGS sequence"/>
</dbReference>